<dbReference type="OrthoDB" id="6426624at2759"/>
<organism evidence="9 10">
    <name type="scientific">Clytia hemisphaerica</name>
    <dbReference type="NCBI Taxonomy" id="252671"/>
    <lineage>
        <taxon>Eukaryota</taxon>
        <taxon>Metazoa</taxon>
        <taxon>Cnidaria</taxon>
        <taxon>Hydrozoa</taxon>
        <taxon>Hydroidolina</taxon>
        <taxon>Leptothecata</taxon>
        <taxon>Obeliida</taxon>
        <taxon>Clytiidae</taxon>
        <taxon>Clytia</taxon>
    </lineage>
</organism>
<dbReference type="Proteomes" id="UP000594262">
    <property type="component" value="Unplaced"/>
</dbReference>
<keyword evidence="1" id="KW-0341">Growth regulation</keyword>
<dbReference type="InterPro" id="IPR036036">
    <property type="entry name" value="SOCS_box-like_dom_sf"/>
</dbReference>
<keyword evidence="2" id="KW-0734">Signal transduction inhibitor</keyword>
<dbReference type="EnsemblMetazoa" id="CLYHEMT014773.1">
    <property type="protein sequence ID" value="CLYHEMP014773.1"/>
    <property type="gene ID" value="CLYHEMG014773"/>
</dbReference>
<dbReference type="SUPFAM" id="SSF55550">
    <property type="entry name" value="SH2 domain"/>
    <property type="match status" value="1"/>
</dbReference>
<dbReference type="GO" id="GO:0046854">
    <property type="term" value="P:phosphatidylinositol phosphate biosynthetic process"/>
    <property type="evidence" value="ECO:0007669"/>
    <property type="project" value="TreeGrafter"/>
</dbReference>
<protein>
    <recommendedName>
        <fullName evidence="11">Suppressor of cytokine signaling 2</fullName>
    </recommendedName>
</protein>
<evidence type="ECO:0000256" key="6">
    <source>
        <dbReference type="SAM" id="MobiDB-lite"/>
    </source>
</evidence>
<dbReference type="CDD" id="cd00173">
    <property type="entry name" value="SH2"/>
    <property type="match status" value="1"/>
</dbReference>
<dbReference type="GO" id="GO:0035556">
    <property type="term" value="P:intracellular signal transduction"/>
    <property type="evidence" value="ECO:0007669"/>
    <property type="project" value="InterPro"/>
</dbReference>
<dbReference type="InterPro" id="IPR000980">
    <property type="entry name" value="SH2"/>
</dbReference>
<dbReference type="SUPFAM" id="SSF158235">
    <property type="entry name" value="SOCS box-like"/>
    <property type="match status" value="1"/>
</dbReference>
<evidence type="ECO:0000259" key="7">
    <source>
        <dbReference type="PROSITE" id="PS50001"/>
    </source>
</evidence>
<evidence type="ECO:0000313" key="9">
    <source>
        <dbReference type="EnsemblMetazoa" id="CLYHEMP014773.1"/>
    </source>
</evidence>
<dbReference type="RefSeq" id="XP_066914301.1">
    <property type="nucleotide sequence ID" value="XM_067058200.1"/>
</dbReference>
<dbReference type="PANTHER" id="PTHR10155:SF0">
    <property type="entry name" value="SUPPRESSOR OF CYTOKINE SIGNALING AT 36E, ISOFORM D"/>
    <property type="match status" value="1"/>
</dbReference>
<feature type="domain" description="SH2" evidence="7">
    <location>
        <begin position="77"/>
        <end position="209"/>
    </location>
</feature>
<dbReference type="GeneID" id="136801564"/>
<dbReference type="Pfam" id="PF00017">
    <property type="entry name" value="SH2"/>
    <property type="match status" value="1"/>
</dbReference>
<sequence length="249" mass="28893">METASIYNSILMTSAVGQIQQKCSNCMALILHYSGAYPIKYEEETKIESEEYNIDRFIGYQKDQFQHVLNELHQSNFYYKGMSKEQATNLLIDKGPGHFLIRESKSVDNYFTLTFKNQKNEVKNTRIQYSFGLFYFSMSAKKSSLPVQEDQRMSPHSPTLFMNSKGKQETPKEDSVLKADSVIKLIELYVKKCKETNKSVKKIFLLTPIKHTVSSLKHMCRVCVNDETVDTNVLPRILKDYVKNYPYKV</sequence>
<dbReference type="AlphaFoldDB" id="A0A7M5WY26"/>
<evidence type="ECO:0000256" key="2">
    <source>
        <dbReference type="ARBA" id="ARBA00022700"/>
    </source>
</evidence>
<dbReference type="PANTHER" id="PTHR10155">
    <property type="entry name" value="PHOSPHATIDYLINOSITOL 3-KINASE REGULATORY SUBUNIT"/>
    <property type="match status" value="1"/>
</dbReference>
<dbReference type="SMART" id="SM00252">
    <property type="entry name" value="SH2"/>
    <property type="match status" value="1"/>
</dbReference>
<name>A0A7M5WY26_9CNID</name>
<keyword evidence="3" id="KW-0833">Ubl conjugation pathway</keyword>
<keyword evidence="4 5" id="KW-0727">SH2 domain</keyword>
<proteinExistence type="predicted"/>
<dbReference type="Gene3D" id="3.30.505.10">
    <property type="entry name" value="SH2 domain"/>
    <property type="match status" value="1"/>
</dbReference>
<feature type="domain" description="SOCS box" evidence="8">
    <location>
        <begin position="204"/>
        <end position="248"/>
    </location>
</feature>
<evidence type="ECO:0000256" key="1">
    <source>
        <dbReference type="ARBA" id="ARBA00022604"/>
    </source>
</evidence>
<dbReference type="GO" id="GO:0009968">
    <property type="term" value="P:negative regulation of signal transduction"/>
    <property type="evidence" value="ECO:0007669"/>
    <property type="project" value="UniProtKB-KW"/>
</dbReference>
<evidence type="ECO:0000256" key="5">
    <source>
        <dbReference type="PROSITE-ProRule" id="PRU00191"/>
    </source>
</evidence>
<evidence type="ECO:0000256" key="3">
    <source>
        <dbReference type="ARBA" id="ARBA00022786"/>
    </source>
</evidence>
<dbReference type="GO" id="GO:0005942">
    <property type="term" value="C:phosphatidylinositol 3-kinase complex"/>
    <property type="evidence" value="ECO:0007669"/>
    <property type="project" value="TreeGrafter"/>
</dbReference>
<dbReference type="PROSITE" id="PS50001">
    <property type="entry name" value="SH2"/>
    <property type="match status" value="1"/>
</dbReference>
<dbReference type="GO" id="GO:0046935">
    <property type="term" value="F:1-phosphatidylinositol-3-kinase regulator activity"/>
    <property type="evidence" value="ECO:0007669"/>
    <property type="project" value="TreeGrafter"/>
</dbReference>
<evidence type="ECO:0000259" key="8">
    <source>
        <dbReference type="PROSITE" id="PS50225"/>
    </source>
</evidence>
<dbReference type="InterPro" id="IPR001496">
    <property type="entry name" value="SOCS_box"/>
</dbReference>
<keyword evidence="10" id="KW-1185">Reference proteome</keyword>
<feature type="region of interest" description="Disordered" evidence="6">
    <location>
        <begin position="151"/>
        <end position="173"/>
    </location>
</feature>
<evidence type="ECO:0000313" key="10">
    <source>
        <dbReference type="Proteomes" id="UP000594262"/>
    </source>
</evidence>
<dbReference type="PROSITE" id="PS50225">
    <property type="entry name" value="SOCS"/>
    <property type="match status" value="1"/>
</dbReference>
<dbReference type="InterPro" id="IPR036860">
    <property type="entry name" value="SH2_dom_sf"/>
</dbReference>
<evidence type="ECO:0008006" key="11">
    <source>
        <dbReference type="Google" id="ProtNLM"/>
    </source>
</evidence>
<evidence type="ECO:0000256" key="4">
    <source>
        <dbReference type="ARBA" id="ARBA00022999"/>
    </source>
</evidence>
<reference evidence="9" key="1">
    <citation type="submission" date="2021-01" db="UniProtKB">
        <authorList>
            <consortium name="EnsemblMetazoa"/>
        </authorList>
    </citation>
    <scope>IDENTIFICATION</scope>
</reference>
<accession>A0A7M5WY26</accession>